<feature type="chain" id="PRO_5045089406" evidence="1">
    <location>
        <begin position="26"/>
        <end position="163"/>
    </location>
</feature>
<proteinExistence type="predicted"/>
<protein>
    <submittedName>
        <fullName evidence="2">Uncharacterized protein</fullName>
    </submittedName>
</protein>
<dbReference type="PROSITE" id="PS51257">
    <property type="entry name" value="PROKAR_LIPOPROTEIN"/>
    <property type="match status" value="1"/>
</dbReference>
<dbReference type="RefSeq" id="WP_215882021.1">
    <property type="nucleotide sequence ID" value="NZ_JAAOMP010000029.1"/>
</dbReference>
<keyword evidence="1" id="KW-0732">Signal</keyword>
<gene>
    <name evidence="2" type="ORF">HAP95_02340</name>
</gene>
<dbReference type="Proteomes" id="UP000755654">
    <property type="component" value="Unassembled WGS sequence"/>
</dbReference>
<evidence type="ECO:0000313" key="2">
    <source>
        <dbReference type="EMBL" id="MBU2759048.1"/>
    </source>
</evidence>
<dbReference type="EMBL" id="JAAOMP010000029">
    <property type="protein sequence ID" value="MBU2759048.1"/>
    <property type="molecule type" value="Genomic_DNA"/>
</dbReference>
<feature type="signal peptide" evidence="1">
    <location>
        <begin position="1"/>
        <end position="25"/>
    </location>
</feature>
<accession>A0ABS5ZWL1</accession>
<comment type="caution">
    <text evidence="2">The sequence shown here is derived from an EMBL/GenBank/DDBJ whole genome shotgun (WGS) entry which is preliminary data.</text>
</comment>
<sequence>MRKYSLSNSLLPALILGLSASCAQATTSGIPDAYYVGMGDGAVIVLHSTSNGKATIGAVEAPGGSSWRPTPPTAKMVIAAAQTSQGAYMGKIKATSKPGHYLFVLGDPAKKEPYCTYSLNMVHGGLTLQQTKIQRNCMYYHGMSWGFSTSSTSPLMPFPVPKG</sequence>
<reference evidence="2 3" key="1">
    <citation type="journal article" date="2021" name="ISME J.">
        <title>Genomic evolution of the class Acidithiobacillia: deep-branching Proteobacteria living in extreme acidic conditions.</title>
        <authorList>
            <person name="Moya-Beltran A."/>
            <person name="Beard S."/>
            <person name="Rojas-Villalobos C."/>
            <person name="Issotta F."/>
            <person name="Gallardo Y."/>
            <person name="Ulloa R."/>
            <person name="Giaveno A."/>
            <person name="Degli Esposti M."/>
            <person name="Johnson D.B."/>
            <person name="Quatrini R."/>
        </authorList>
    </citation>
    <scope>NUCLEOTIDE SEQUENCE [LARGE SCALE GENOMIC DNA]</scope>
    <source>
        <strain evidence="2 3">RW2</strain>
    </source>
</reference>
<evidence type="ECO:0000256" key="1">
    <source>
        <dbReference type="SAM" id="SignalP"/>
    </source>
</evidence>
<organism evidence="2 3">
    <name type="scientific">Acidithiobacillus sulfurivorans</name>
    <dbReference type="NCBI Taxonomy" id="1958756"/>
    <lineage>
        <taxon>Bacteria</taxon>
        <taxon>Pseudomonadati</taxon>
        <taxon>Pseudomonadota</taxon>
        <taxon>Acidithiobacillia</taxon>
        <taxon>Acidithiobacillales</taxon>
        <taxon>Acidithiobacillaceae</taxon>
        <taxon>Acidithiobacillus</taxon>
    </lineage>
</organism>
<name>A0ABS5ZWL1_9PROT</name>
<evidence type="ECO:0000313" key="3">
    <source>
        <dbReference type="Proteomes" id="UP000755654"/>
    </source>
</evidence>
<keyword evidence="3" id="KW-1185">Reference proteome</keyword>